<dbReference type="Pfam" id="PF19817">
    <property type="entry name" value="DUF6300"/>
    <property type="match status" value="1"/>
</dbReference>
<sequence>MDSFRVARENELPPCSRCGGRITIGADGPVGRHGVPVRLELCPVCDTDTPAGGPLLAFLGTGGGRDASRAEEAARLMWAWQREAMAGHGFHWVPGNGSGAGTAPPYTGPMPHGHG</sequence>
<evidence type="ECO:0000313" key="3">
    <source>
        <dbReference type="Proteomes" id="UP001596160"/>
    </source>
</evidence>
<organism evidence="2 3">
    <name type="scientific">Streptomyces amakusaensis</name>
    <dbReference type="NCBI Taxonomy" id="67271"/>
    <lineage>
        <taxon>Bacteria</taxon>
        <taxon>Bacillati</taxon>
        <taxon>Actinomycetota</taxon>
        <taxon>Actinomycetes</taxon>
        <taxon>Kitasatosporales</taxon>
        <taxon>Streptomycetaceae</taxon>
        <taxon>Streptomyces</taxon>
    </lineage>
</organism>
<evidence type="ECO:0000313" key="2">
    <source>
        <dbReference type="EMBL" id="MFC5156727.1"/>
    </source>
</evidence>
<protein>
    <submittedName>
        <fullName evidence="2">DUF6300 family protein</fullName>
    </submittedName>
</protein>
<accession>A0ABW0AT95</accession>
<feature type="region of interest" description="Disordered" evidence="1">
    <location>
        <begin position="96"/>
        <end position="115"/>
    </location>
</feature>
<dbReference type="EMBL" id="JBHSKP010000040">
    <property type="protein sequence ID" value="MFC5156727.1"/>
    <property type="molecule type" value="Genomic_DNA"/>
</dbReference>
<evidence type="ECO:0000256" key="1">
    <source>
        <dbReference type="SAM" id="MobiDB-lite"/>
    </source>
</evidence>
<keyword evidence="3" id="KW-1185">Reference proteome</keyword>
<dbReference type="InterPro" id="IPR046267">
    <property type="entry name" value="DUF6300"/>
</dbReference>
<name>A0ABW0AT95_9ACTN</name>
<dbReference type="Proteomes" id="UP001596160">
    <property type="component" value="Unassembled WGS sequence"/>
</dbReference>
<dbReference type="RefSeq" id="WP_344485911.1">
    <property type="nucleotide sequence ID" value="NZ_BAAASB010000032.1"/>
</dbReference>
<gene>
    <name evidence="2" type="ORF">ACFPRH_33930</name>
</gene>
<proteinExistence type="predicted"/>
<comment type="caution">
    <text evidence="2">The sequence shown here is derived from an EMBL/GenBank/DDBJ whole genome shotgun (WGS) entry which is preliminary data.</text>
</comment>
<reference evidence="3" key="1">
    <citation type="journal article" date="2019" name="Int. J. Syst. Evol. Microbiol.">
        <title>The Global Catalogue of Microorganisms (GCM) 10K type strain sequencing project: providing services to taxonomists for standard genome sequencing and annotation.</title>
        <authorList>
            <consortium name="The Broad Institute Genomics Platform"/>
            <consortium name="The Broad Institute Genome Sequencing Center for Infectious Disease"/>
            <person name="Wu L."/>
            <person name="Ma J."/>
        </authorList>
    </citation>
    <scope>NUCLEOTIDE SEQUENCE [LARGE SCALE GENOMIC DNA]</scope>
    <source>
        <strain evidence="3">PCU 266</strain>
    </source>
</reference>